<dbReference type="AlphaFoldDB" id="A0A967E4X9"/>
<accession>A0A967E4X9</accession>
<keyword evidence="3" id="KW-1185">Reference proteome</keyword>
<dbReference type="Pfam" id="PF10604">
    <property type="entry name" value="Polyketide_cyc2"/>
    <property type="match status" value="1"/>
</dbReference>
<comment type="caution">
    <text evidence="2">The sequence shown here is derived from an EMBL/GenBank/DDBJ whole genome shotgun (WGS) entry which is preliminary data.</text>
</comment>
<dbReference type="Gene3D" id="3.30.530.20">
    <property type="match status" value="1"/>
</dbReference>
<organism evidence="2 3">
    <name type="scientific">Pelagihabitans pacificus</name>
    <dbReference type="NCBI Taxonomy" id="2696054"/>
    <lineage>
        <taxon>Bacteria</taxon>
        <taxon>Pseudomonadati</taxon>
        <taxon>Bacteroidota</taxon>
        <taxon>Flavobacteriia</taxon>
        <taxon>Flavobacteriales</taxon>
        <taxon>Flavobacteriaceae</taxon>
        <taxon>Pelagihabitans</taxon>
    </lineage>
</organism>
<dbReference type="RefSeq" id="WP_152572507.1">
    <property type="nucleotide sequence ID" value="NZ_VIKU02000001.1"/>
</dbReference>
<feature type="chain" id="PRO_5037282904" evidence="1">
    <location>
        <begin position="22"/>
        <end position="194"/>
    </location>
</feature>
<dbReference type="SUPFAM" id="SSF55961">
    <property type="entry name" value="Bet v1-like"/>
    <property type="match status" value="1"/>
</dbReference>
<gene>
    <name evidence="2" type="ORF">FK220_001470</name>
</gene>
<sequence>MKNSSRLGALLVFVITMAAHAQEQKKVQAFKVSKVIDVPAEQVWQIIAEDYGAIAYSHPKIISSEYVNGSLMGGEGAERVCNFNEKGTKFLKEKMVDYDPENMRFVNKVYQAGKFPVDPDYTKAVYKVDAMADNKSRISFDMQYRTKPAIMGGIAKGGFKKLIEDYFIAIEHHAKTGERVTKENFKAIKKQYAK</sequence>
<proteinExistence type="predicted"/>
<feature type="signal peptide" evidence="1">
    <location>
        <begin position="1"/>
        <end position="21"/>
    </location>
</feature>
<name>A0A967E4X9_9FLAO</name>
<reference evidence="2" key="1">
    <citation type="submission" date="2019-07" db="EMBL/GenBank/DDBJ databases">
        <authorList>
            <person name="De-Chao Zhang Q."/>
        </authorList>
    </citation>
    <scope>NUCLEOTIDE SEQUENCE</scope>
    <source>
        <strain evidence="2">TP-CH-4</strain>
    </source>
</reference>
<evidence type="ECO:0000256" key="1">
    <source>
        <dbReference type="SAM" id="SignalP"/>
    </source>
</evidence>
<reference evidence="2" key="2">
    <citation type="submission" date="2020-03" db="EMBL/GenBank/DDBJ databases">
        <title>Flavobacteriaceae bacterium strain TP-CH-4, a member of the family Flavobacteriaceae isolated from a deep-sea seamount.</title>
        <authorList>
            <person name="Zhang D.-C."/>
        </authorList>
    </citation>
    <scope>NUCLEOTIDE SEQUENCE</scope>
    <source>
        <strain evidence="2">TP-CH-4</strain>
    </source>
</reference>
<dbReference type="Proteomes" id="UP000707206">
    <property type="component" value="Unassembled WGS sequence"/>
</dbReference>
<dbReference type="EMBL" id="VIKU02000001">
    <property type="protein sequence ID" value="NHF57990.1"/>
    <property type="molecule type" value="Genomic_DNA"/>
</dbReference>
<evidence type="ECO:0000313" key="3">
    <source>
        <dbReference type="Proteomes" id="UP000707206"/>
    </source>
</evidence>
<protein>
    <submittedName>
        <fullName evidence="2">SRPBCC family protein</fullName>
    </submittedName>
</protein>
<dbReference type="InterPro" id="IPR023393">
    <property type="entry name" value="START-like_dom_sf"/>
</dbReference>
<dbReference type="CDD" id="cd07821">
    <property type="entry name" value="PYR_PYL_RCAR_like"/>
    <property type="match status" value="1"/>
</dbReference>
<dbReference type="InterPro" id="IPR019587">
    <property type="entry name" value="Polyketide_cyclase/dehydratase"/>
</dbReference>
<evidence type="ECO:0000313" key="2">
    <source>
        <dbReference type="EMBL" id="NHF57990.1"/>
    </source>
</evidence>
<keyword evidence="1" id="KW-0732">Signal</keyword>